<comment type="cofactor">
    <cofactor evidence="1">
        <name>heme</name>
        <dbReference type="ChEBI" id="CHEBI:30413"/>
    </cofactor>
</comment>
<organism evidence="7 8">
    <name type="scientific">Oidiodendron maius (strain Zn)</name>
    <dbReference type="NCBI Taxonomy" id="913774"/>
    <lineage>
        <taxon>Eukaryota</taxon>
        <taxon>Fungi</taxon>
        <taxon>Dikarya</taxon>
        <taxon>Ascomycota</taxon>
        <taxon>Pezizomycotina</taxon>
        <taxon>Leotiomycetes</taxon>
        <taxon>Leotiomycetes incertae sedis</taxon>
        <taxon>Myxotrichaceae</taxon>
        <taxon>Oidiodendron</taxon>
    </lineage>
</organism>
<protein>
    <recommendedName>
        <fullName evidence="9">Cytochrome P450</fullName>
    </recommendedName>
</protein>
<dbReference type="STRING" id="913774.A0A0C3E208"/>
<evidence type="ECO:0000256" key="6">
    <source>
        <dbReference type="ARBA" id="ARBA00023033"/>
    </source>
</evidence>
<keyword evidence="5" id="KW-0408">Iron</keyword>
<evidence type="ECO:0000256" key="1">
    <source>
        <dbReference type="ARBA" id="ARBA00001971"/>
    </source>
</evidence>
<evidence type="ECO:0008006" key="9">
    <source>
        <dbReference type="Google" id="ProtNLM"/>
    </source>
</evidence>
<keyword evidence="3" id="KW-0479">Metal-binding</keyword>
<dbReference type="InParanoid" id="A0A0C3E208"/>
<evidence type="ECO:0000256" key="2">
    <source>
        <dbReference type="ARBA" id="ARBA00010617"/>
    </source>
</evidence>
<dbReference type="GO" id="GO:0005506">
    <property type="term" value="F:iron ion binding"/>
    <property type="evidence" value="ECO:0007669"/>
    <property type="project" value="InterPro"/>
</dbReference>
<dbReference type="Gene3D" id="1.10.630.10">
    <property type="entry name" value="Cytochrome P450"/>
    <property type="match status" value="1"/>
</dbReference>
<dbReference type="InterPro" id="IPR036396">
    <property type="entry name" value="Cyt_P450_sf"/>
</dbReference>
<comment type="similarity">
    <text evidence="2">Belongs to the cytochrome P450 family.</text>
</comment>
<dbReference type="Proteomes" id="UP000054321">
    <property type="component" value="Unassembled WGS sequence"/>
</dbReference>
<reference evidence="7 8" key="1">
    <citation type="submission" date="2014-04" db="EMBL/GenBank/DDBJ databases">
        <authorList>
            <consortium name="DOE Joint Genome Institute"/>
            <person name="Kuo A."/>
            <person name="Martino E."/>
            <person name="Perotto S."/>
            <person name="Kohler A."/>
            <person name="Nagy L.G."/>
            <person name="Floudas D."/>
            <person name="Copeland A."/>
            <person name="Barry K.W."/>
            <person name="Cichocki N."/>
            <person name="Veneault-Fourrey C."/>
            <person name="LaButti K."/>
            <person name="Lindquist E.A."/>
            <person name="Lipzen A."/>
            <person name="Lundell T."/>
            <person name="Morin E."/>
            <person name="Murat C."/>
            <person name="Sun H."/>
            <person name="Tunlid A."/>
            <person name="Henrissat B."/>
            <person name="Grigoriev I.V."/>
            <person name="Hibbett D.S."/>
            <person name="Martin F."/>
            <person name="Nordberg H.P."/>
            <person name="Cantor M.N."/>
            <person name="Hua S.X."/>
        </authorList>
    </citation>
    <scope>NUCLEOTIDE SEQUENCE [LARGE SCALE GENOMIC DNA]</scope>
    <source>
        <strain evidence="7 8">Zn</strain>
    </source>
</reference>
<dbReference type="InterPro" id="IPR017972">
    <property type="entry name" value="Cyt_P450_CS"/>
</dbReference>
<evidence type="ECO:0000256" key="3">
    <source>
        <dbReference type="ARBA" id="ARBA00022723"/>
    </source>
</evidence>
<keyword evidence="6" id="KW-0503">Monooxygenase</keyword>
<dbReference type="PANTHER" id="PTHR46206">
    <property type="entry name" value="CYTOCHROME P450"/>
    <property type="match status" value="1"/>
</dbReference>
<evidence type="ECO:0000256" key="5">
    <source>
        <dbReference type="ARBA" id="ARBA00023004"/>
    </source>
</evidence>
<dbReference type="PANTHER" id="PTHR46206:SF6">
    <property type="entry name" value="CYTOCHROME P450 MONOOXYGENASE AN1598-RELATED"/>
    <property type="match status" value="1"/>
</dbReference>
<dbReference type="AlphaFoldDB" id="A0A0C3E208"/>
<dbReference type="HOGENOM" id="CLU_022195_6_0_1"/>
<dbReference type="GO" id="GO:0004497">
    <property type="term" value="F:monooxygenase activity"/>
    <property type="evidence" value="ECO:0007669"/>
    <property type="project" value="UniProtKB-KW"/>
</dbReference>
<evidence type="ECO:0000313" key="8">
    <source>
        <dbReference type="Proteomes" id="UP000054321"/>
    </source>
</evidence>
<dbReference type="OrthoDB" id="1844152at2759"/>
<dbReference type="GO" id="GO:0016705">
    <property type="term" value="F:oxidoreductase activity, acting on paired donors, with incorporation or reduction of molecular oxygen"/>
    <property type="evidence" value="ECO:0007669"/>
    <property type="project" value="InterPro"/>
</dbReference>
<keyword evidence="8" id="KW-1185">Reference proteome</keyword>
<evidence type="ECO:0000313" key="7">
    <source>
        <dbReference type="EMBL" id="KIN08348.1"/>
    </source>
</evidence>
<evidence type="ECO:0000256" key="4">
    <source>
        <dbReference type="ARBA" id="ARBA00023002"/>
    </source>
</evidence>
<reference evidence="8" key="2">
    <citation type="submission" date="2015-01" db="EMBL/GenBank/DDBJ databases">
        <title>Evolutionary Origins and Diversification of the Mycorrhizal Mutualists.</title>
        <authorList>
            <consortium name="DOE Joint Genome Institute"/>
            <consortium name="Mycorrhizal Genomics Consortium"/>
            <person name="Kohler A."/>
            <person name="Kuo A."/>
            <person name="Nagy L.G."/>
            <person name="Floudas D."/>
            <person name="Copeland A."/>
            <person name="Barry K.W."/>
            <person name="Cichocki N."/>
            <person name="Veneault-Fourrey C."/>
            <person name="LaButti K."/>
            <person name="Lindquist E.A."/>
            <person name="Lipzen A."/>
            <person name="Lundell T."/>
            <person name="Morin E."/>
            <person name="Murat C."/>
            <person name="Riley R."/>
            <person name="Ohm R."/>
            <person name="Sun H."/>
            <person name="Tunlid A."/>
            <person name="Henrissat B."/>
            <person name="Grigoriev I.V."/>
            <person name="Hibbett D.S."/>
            <person name="Martin F."/>
        </authorList>
    </citation>
    <scope>NUCLEOTIDE SEQUENCE [LARGE SCALE GENOMIC DNA]</scope>
    <source>
        <strain evidence="8">Zn</strain>
    </source>
</reference>
<proteinExistence type="inferred from homology"/>
<dbReference type="PROSITE" id="PS00086">
    <property type="entry name" value="CYTOCHROME_P450"/>
    <property type="match status" value="1"/>
</dbReference>
<dbReference type="EMBL" id="KN832870">
    <property type="protein sequence ID" value="KIN08348.1"/>
    <property type="molecule type" value="Genomic_DNA"/>
</dbReference>
<dbReference type="GO" id="GO:0020037">
    <property type="term" value="F:heme binding"/>
    <property type="evidence" value="ECO:0007669"/>
    <property type="project" value="InterPro"/>
</dbReference>
<accession>A0A0C3E208</accession>
<name>A0A0C3E208_OIDMZ</name>
<keyword evidence="4" id="KW-0560">Oxidoreductase</keyword>
<sequence length="106" mass="11811">PDIFEGFRFANLRAAPGGKMKHQMILTGLDSFTFGHGPHSCPGQYLAIYEIRAILINSCRIFDIRLVANIQGTGGENKRPGDKVYGLDRRADSHCVLEVKRRRPGV</sequence>
<gene>
    <name evidence="7" type="ORF">OIDMADRAFT_111018</name>
</gene>
<feature type="non-terminal residue" evidence="7">
    <location>
        <position position="1"/>
    </location>
</feature>
<dbReference type="SUPFAM" id="SSF48264">
    <property type="entry name" value="Cytochrome P450"/>
    <property type="match status" value="1"/>
</dbReference>